<dbReference type="GO" id="GO:0006281">
    <property type="term" value="P:DNA repair"/>
    <property type="evidence" value="ECO:0007669"/>
    <property type="project" value="TreeGrafter"/>
</dbReference>
<feature type="compositionally biased region" description="Pro residues" evidence="5">
    <location>
        <begin position="837"/>
        <end position="848"/>
    </location>
</feature>
<evidence type="ECO:0000256" key="1">
    <source>
        <dbReference type="ARBA" id="ARBA00022741"/>
    </source>
</evidence>
<dbReference type="Gene3D" id="1.10.30.50">
    <property type="match status" value="1"/>
</dbReference>
<feature type="domain" description="Helicase C-terminal" evidence="7">
    <location>
        <begin position="644"/>
        <end position="826"/>
    </location>
</feature>
<dbReference type="Gene3D" id="3.40.50.300">
    <property type="entry name" value="P-loop containing nucleotide triphosphate hydrolases"/>
    <property type="match status" value="1"/>
</dbReference>
<dbReference type="SMART" id="SM00490">
    <property type="entry name" value="HELICc"/>
    <property type="match status" value="1"/>
</dbReference>
<proteinExistence type="predicted"/>
<dbReference type="SMART" id="SM00487">
    <property type="entry name" value="DEXDc"/>
    <property type="match status" value="1"/>
</dbReference>
<evidence type="ECO:0000256" key="2">
    <source>
        <dbReference type="ARBA" id="ARBA00022801"/>
    </source>
</evidence>
<dbReference type="InterPro" id="IPR001650">
    <property type="entry name" value="Helicase_C-like"/>
</dbReference>
<dbReference type="PANTHER" id="PTHR45766:SF3">
    <property type="entry name" value="DNA ANNEALING HELICASE AND ENDONUCLEASE ZRANB3"/>
    <property type="match status" value="1"/>
</dbReference>
<dbReference type="GO" id="GO:0005524">
    <property type="term" value="F:ATP binding"/>
    <property type="evidence" value="ECO:0007669"/>
    <property type="project" value="UniProtKB-KW"/>
</dbReference>
<dbReference type="InterPro" id="IPR038718">
    <property type="entry name" value="SNF2-like_sf"/>
</dbReference>
<dbReference type="GO" id="GO:0031297">
    <property type="term" value="P:replication fork processing"/>
    <property type="evidence" value="ECO:0007669"/>
    <property type="project" value="TreeGrafter"/>
</dbReference>
<dbReference type="InterPro" id="IPR014001">
    <property type="entry name" value="Helicase_ATP-bd"/>
</dbReference>
<gene>
    <name evidence="8" type="ORF">PECAL_2P18350</name>
</gene>
<evidence type="ECO:0000259" key="6">
    <source>
        <dbReference type="PROSITE" id="PS51192"/>
    </source>
</evidence>
<feature type="region of interest" description="Disordered" evidence="5">
    <location>
        <begin position="1192"/>
        <end position="1216"/>
    </location>
</feature>
<keyword evidence="2" id="KW-0378">Hydrolase</keyword>
<dbReference type="PANTHER" id="PTHR45766">
    <property type="entry name" value="DNA ANNEALING HELICASE AND ENDONUCLEASE ZRANB3 FAMILY MEMBER"/>
    <property type="match status" value="1"/>
</dbReference>
<evidence type="ECO:0000259" key="7">
    <source>
        <dbReference type="PROSITE" id="PS51194"/>
    </source>
</evidence>
<feature type="region of interest" description="Disordered" evidence="5">
    <location>
        <begin position="832"/>
        <end position="873"/>
    </location>
</feature>
<dbReference type="GO" id="GO:0004386">
    <property type="term" value="F:helicase activity"/>
    <property type="evidence" value="ECO:0007669"/>
    <property type="project" value="UniProtKB-KW"/>
</dbReference>
<dbReference type="Gene3D" id="3.40.50.10810">
    <property type="entry name" value="Tandem AAA-ATPase domain"/>
    <property type="match status" value="1"/>
</dbReference>
<evidence type="ECO:0000256" key="4">
    <source>
        <dbReference type="ARBA" id="ARBA00022840"/>
    </source>
</evidence>
<feature type="compositionally biased region" description="Acidic residues" evidence="5">
    <location>
        <begin position="860"/>
        <end position="873"/>
    </location>
</feature>
<keyword evidence="9" id="KW-1185">Reference proteome</keyword>
<keyword evidence="1" id="KW-0547">Nucleotide-binding</keyword>
<keyword evidence="4" id="KW-0067">ATP-binding</keyword>
<organism evidence="8 9">
    <name type="scientific">Pelagomonas calceolata</name>
    <dbReference type="NCBI Taxonomy" id="35677"/>
    <lineage>
        <taxon>Eukaryota</taxon>
        <taxon>Sar</taxon>
        <taxon>Stramenopiles</taxon>
        <taxon>Ochrophyta</taxon>
        <taxon>Pelagophyceae</taxon>
        <taxon>Pelagomonadales</taxon>
        <taxon>Pelagomonadaceae</taxon>
        <taxon>Pelagomonas</taxon>
    </lineage>
</organism>
<comment type="caution">
    <text evidence="8">The sequence shown here is derived from an EMBL/GenBank/DDBJ whole genome shotgun (WGS) entry which is preliminary data.</text>
</comment>
<evidence type="ECO:0000313" key="9">
    <source>
        <dbReference type="Proteomes" id="UP000789595"/>
    </source>
</evidence>
<reference evidence="8" key="1">
    <citation type="submission" date="2021-11" db="EMBL/GenBank/DDBJ databases">
        <authorList>
            <consortium name="Genoscope - CEA"/>
            <person name="William W."/>
        </authorList>
    </citation>
    <scope>NUCLEOTIDE SEQUENCE</scope>
</reference>
<protein>
    <submittedName>
        <fullName evidence="8">Uncharacterized protein</fullName>
    </submittedName>
</protein>
<evidence type="ECO:0000313" key="8">
    <source>
        <dbReference type="EMBL" id="CAH0368753.1"/>
    </source>
</evidence>
<feature type="compositionally biased region" description="Basic and acidic residues" evidence="5">
    <location>
        <begin position="1192"/>
        <end position="1201"/>
    </location>
</feature>
<dbReference type="OrthoDB" id="2801544at2759"/>
<feature type="domain" description="Helicase ATP-binding" evidence="6">
    <location>
        <begin position="365"/>
        <end position="538"/>
    </location>
</feature>
<dbReference type="Proteomes" id="UP000789595">
    <property type="component" value="Unassembled WGS sequence"/>
</dbReference>
<dbReference type="EMBL" id="CAKKNE010000002">
    <property type="protein sequence ID" value="CAH0368753.1"/>
    <property type="molecule type" value="Genomic_DNA"/>
</dbReference>
<sequence>MFAPARFPALALPEDVGGMLLDDGGVEVACTPLHAVASVARHDVVGAPPRELCVFGVVDAVKIFDGGGDDESRARLVVDLRSGPAPTDRCEAWFFGGAALGCRGLAAPGVALVAAKARLGWADGGYGVVKCWARAVVAAVDDATLAAAEAAGLGRKRPDWTAEQCVRAAASKLRALRAQRERRGAWAAASDVGDDVRAKRCWLCGDAWAPTRGGGDALCASFPLCGGRRPHGARNPRAGARAFGVELVPGLERFRLRCLPRPRGEPRDAIETLRGQARELGRATAMDCGGDWPTFPVQRLVEVERFLDAAWRRGEVRGVRKAPPAAVAAVRSKPLPITDADVADALRDVPPALLETLAPFQRYGAAVALRRKRVLLADEMGAGKTMQALAALAVVLHRGASALIVCPAGCRAMWAHEIERWLPRLTPRDITIVRSSLDAPAPPPAKPPRVVVISFQMLERLRELDVDGPFTFDAVVVDEAHAMGVSVGRPEVEAEAPRTKRILALVKRARALALLLSGTPTFSKPLSLFPLVDALARGGEDDGLNWLPARRVAERRLQFCRHFCGARRYYGGRRGAAAYDATAFTAELHAILGGLWMLRRLKRDVLTQLPPLRRVVHRLDDAATEARVDEAQAMTAFHAAGRAKVRSAAAYVVRRLARDDASKLVVFGHHVDVLDELFQGIEAARDAPGADEAEGRWRGGDAGRIDGAASGEDRARSIRRFRDDKAARVLVVSVTAGGVGVDLSAASEAVFVEAVGLEATWLRQAEDRLHRRGQTRRVVCTYLLAAPGSWEDARWPRVHASLRATSSLVNGEARAERFAVCRRSVVSRESVASAPVAPSPLRTPPPTTPTTLDAWRWTLDDDSDDDDDDDDDEEDAIFFEVSPHSGRVHVHAAADGARPLAANCALDDLEVPRAVARRSGVAAAAAAALRALPRCLNQDGARCRAAWRFARDWARLTTQQRGCLLGVCARSPLADACAAVHVARARAATARAAPSTRRHVPWQEVVALASSQHRCQTILVRVENRERLGLAPIRQAYDPQTHQAKCLACPTFYACAPRRRSLFAGSLQELFCGRACREAYACQTSAQGLRRVVFARDGGVCALCGADGHALVERLRALAAAPHGRRVAAALRANAAWADFPRCLDRLLEKPSDGRAWEADHAVRVADGGGEALADRVQTLCVPCHKAKTKQEAKRAAAERRAAKKKPRVAAGDDDDGDCRLECVPVKTAKEFLAAVAEEEDDDDSWL</sequence>
<dbReference type="InterPro" id="IPR000330">
    <property type="entry name" value="SNF2_N"/>
</dbReference>
<dbReference type="GO" id="GO:0043596">
    <property type="term" value="C:nuclear replication fork"/>
    <property type="evidence" value="ECO:0007669"/>
    <property type="project" value="TreeGrafter"/>
</dbReference>
<dbReference type="InterPro" id="IPR027417">
    <property type="entry name" value="P-loop_NTPase"/>
</dbReference>
<evidence type="ECO:0000256" key="3">
    <source>
        <dbReference type="ARBA" id="ARBA00022806"/>
    </source>
</evidence>
<accession>A0A8J2SAA2</accession>
<dbReference type="CDD" id="cd18793">
    <property type="entry name" value="SF2_C_SNF"/>
    <property type="match status" value="1"/>
</dbReference>
<keyword evidence="3" id="KW-0347">Helicase</keyword>
<dbReference type="PROSITE" id="PS51194">
    <property type="entry name" value="HELICASE_CTER"/>
    <property type="match status" value="1"/>
</dbReference>
<dbReference type="InterPro" id="IPR049730">
    <property type="entry name" value="SNF2/RAD54-like_C"/>
</dbReference>
<dbReference type="Pfam" id="PF00271">
    <property type="entry name" value="Helicase_C"/>
    <property type="match status" value="1"/>
</dbReference>
<dbReference type="PROSITE" id="PS51192">
    <property type="entry name" value="HELICASE_ATP_BIND_1"/>
    <property type="match status" value="1"/>
</dbReference>
<dbReference type="GO" id="GO:0004520">
    <property type="term" value="F:DNA endonuclease activity"/>
    <property type="evidence" value="ECO:0007669"/>
    <property type="project" value="TreeGrafter"/>
</dbReference>
<dbReference type="GO" id="GO:0016787">
    <property type="term" value="F:hydrolase activity"/>
    <property type="evidence" value="ECO:0007669"/>
    <property type="project" value="UniProtKB-KW"/>
</dbReference>
<dbReference type="AlphaFoldDB" id="A0A8J2SAA2"/>
<dbReference type="Pfam" id="PF00176">
    <property type="entry name" value="SNF2-rel_dom"/>
    <property type="match status" value="1"/>
</dbReference>
<evidence type="ECO:0000256" key="5">
    <source>
        <dbReference type="SAM" id="MobiDB-lite"/>
    </source>
</evidence>
<name>A0A8J2SAA2_9STRA</name>
<dbReference type="SUPFAM" id="SSF52540">
    <property type="entry name" value="P-loop containing nucleoside triphosphate hydrolases"/>
    <property type="match status" value="2"/>
</dbReference>